<name>A0AAV0KET5_9ROSI</name>
<dbReference type="EMBL" id="CAMGYJ010000005">
    <property type="protein sequence ID" value="CAI0419309.1"/>
    <property type="molecule type" value="Genomic_DNA"/>
</dbReference>
<protein>
    <submittedName>
        <fullName evidence="1">Uncharacterized protein</fullName>
    </submittedName>
</protein>
<dbReference type="Proteomes" id="UP001154282">
    <property type="component" value="Unassembled WGS sequence"/>
</dbReference>
<sequence length="153" mass="16908">MVALRFTRWPSSPPHFPVMQTAASSSIPDQLPFSSSNKKAHKPVGIMIKSSSCSSFTNKIFENPVEGIVCYTDERTGEVICEAYDEGPRFNDLHRRQTPAAYQHHSSSRDAQIIINLLQQRLLQIVNGSHGDQYQSAGATVTAQEDLSKSSSL</sequence>
<dbReference type="PANTHER" id="PTHR34206:SF1">
    <property type="entry name" value="OS10G0390701 PROTEIN"/>
    <property type="match status" value="1"/>
</dbReference>
<reference evidence="1" key="1">
    <citation type="submission" date="2022-08" db="EMBL/GenBank/DDBJ databases">
        <authorList>
            <person name="Gutierrez-Valencia J."/>
        </authorList>
    </citation>
    <scope>NUCLEOTIDE SEQUENCE</scope>
</reference>
<accession>A0AAV0KET5</accession>
<organism evidence="1 2">
    <name type="scientific">Linum tenue</name>
    <dbReference type="NCBI Taxonomy" id="586396"/>
    <lineage>
        <taxon>Eukaryota</taxon>
        <taxon>Viridiplantae</taxon>
        <taxon>Streptophyta</taxon>
        <taxon>Embryophyta</taxon>
        <taxon>Tracheophyta</taxon>
        <taxon>Spermatophyta</taxon>
        <taxon>Magnoliopsida</taxon>
        <taxon>eudicotyledons</taxon>
        <taxon>Gunneridae</taxon>
        <taxon>Pentapetalae</taxon>
        <taxon>rosids</taxon>
        <taxon>fabids</taxon>
        <taxon>Malpighiales</taxon>
        <taxon>Linaceae</taxon>
        <taxon>Linum</taxon>
    </lineage>
</organism>
<comment type="caution">
    <text evidence="1">The sequence shown here is derived from an EMBL/GenBank/DDBJ whole genome shotgun (WGS) entry which is preliminary data.</text>
</comment>
<evidence type="ECO:0000313" key="1">
    <source>
        <dbReference type="EMBL" id="CAI0419309.1"/>
    </source>
</evidence>
<dbReference type="PANTHER" id="PTHR34206">
    <property type="entry name" value="OS06G0193300 PROTEIN"/>
    <property type="match status" value="1"/>
</dbReference>
<evidence type="ECO:0000313" key="2">
    <source>
        <dbReference type="Proteomes" id="UP001154282"/>
    </source>
</evidence>
<proteinExistence type="predicted"/>
<gene>
    <name evidence="1" type="ORF">LITE_LOCUS17952</name>
</gene>
<dbReference type="AlphaFoldDB" id="A0AAV0KET5"/>
<keyword evidence="2" id="KW-1185">Reference proteome</keyword>